<keyword evidence="7 12" id="KW-1133">Transmembrane helix</keyword>
<evidence type="ECO:0000256" key="3">
    <source>
        <dbReference type="ARBA" id="ARBA00022448"/>
    </source>
</evidence>
<dbReference type="SMART" id="SM00100">
    <property type="entry name" value="cNMP"/>
    <property type="match status" value="1"/>
</dbReference>
<evidence type="ECO:0000313" key="15">
    <source>
        <dbReference type="Proteomes" id="UP001465755"/>
    </source>
</evidence>
<keyword evidence="8" id="KW-0406">Ion transport</keyword>
<evidence type="ECO:0000256" key="8">
    <source>
        <dbReference type="ARBA" id="ARBA00023065"/>
    </source>
</evidence>
<feature type="transmembrane region" description="Helical" evidence="12">
    <location>
        <begin position="213"/>
        <end position="234"/>
    </location>
</feature>
<evidence type="ECO:0000256" key="4">
    <source>
        <dbReference type="ARBA" id="ARBA00022692"/>
    </source>
</evidence>
<dbReference type="SUPFAM" id="SSF51206">
    <property type="entry name" value="cAMP-binding domain-like"/>
    <property type="match status" value="1"/>
</dbReference>
<comment type="subcellular location">
    <subcellularLocation>
        <location evidence="1">Membrane</location>
        <topology evidence="1">Multi-pass membrane protein</topology>
    </subcellularLocation>
</comment>
<evidence type="ECO:0000256" key="7">
    <source>
        <dbReference type="ARBA" id="ARBA00022989"/>
    </source>
</evidence>
<dbReference type="AlphaFoldDB" id="A0AAW1NSI3"/>
<feature type="transmembrane region" description="Helical" evidence="12">
    <location>
        <begin position="131"/>
        <end position="156"/>
    </location>
</feature>
<dbReference type="CDD" id="cd00038">
    <property type="entry name" value="CAP_ED"/>
    <property type="match status" value="1"/>
</dbReference>
<keyword evidence="5" id="KW-0630">Potassium</keyword>
<evidence type="ECO:0000256" key="1">
    <source>
        <dbReference type="ARBA" id="ARBA00004141"/>
    </source>
</evidence>
<keyword evidence="4 12" id="KW-0812">Transmembrane</keyword>
<comment type="similarity">
    <text evidence="2">Belongs to the potassium channel family. Plant (TC 1.A.1.4) subfamily.</text>
</comment>
<dbReference type="Pfam" id="PF00520">
    <property type="entry name" value="Ion_trans"/>
    <property type="match status" value="1"/>
</dbReference>
<dbReference type="InterPro" id="IPR045319">
    <property type="entry name" value="KAT/AKT"/>
</dbReference>
<dbReference type="PANTHER" id="PTHR45743:SF2">
    <property type="entry name" value="POTASSIUM CHANNEL AKT1"/>
    <property type="match status" value="1"/>
</dbReference>
<dbReference type="GO" id="GO:0005249">
    <property type="term" value="F:voltage-gated potassium channel activity"/>
    <property type="evidence" value="ECO:0007669"/>
    <property type="project" value="InterPro"/>
</dbReference>
<evidence type="ECO:0000256" key="9">
    <source>
        <dbReference type="ARBA" id="ARBA00023136"/>
    </source>
</evidence>
<keyword evidence="10" id="KW-0407">Ion channel</keyword>
<keyword evidence="15" id="KW-1185">Reference proteome</keyword>
<evidence type="ECO:0000256" key="12">
    <source>
        <dbReference type="SAM" id="Phobius"/>
    </source>
</evidence>
<feature type="transmembrane region" description="Helical" evidence="12">
    <location>
        <begin position="168"/>
        <end position="192"/>
    </location>
</feature>
<dbReference type="Gene3D" id="1.10.287.630">
    <property type="entry name" value="Helix hairpin bin"/>
    <property type="match status" value="1"/>
</dbReference>
<protein>
    <recommendedName>
        <fullName evidence="13">Cyclic nucleotide-binding domain-containing protein</fullName>
    </recommendedName>
</protein>
<feature type="transmembrane region" description="Helical" evidence="12">
    <location>
        <begin position="288"/>
        <end position="311"/>
    </location>
</feature>
<dbReference type="Proteomes" id="UP001465755">
    <property type="component" value="Unassembled WGS sequence"/>
</dbReference>
<organism evidence="14 15">
    <name type="scientific">Symbiochloris irregularis</name>
    <dbReference type="NCBI Taxonomy" id="706552"/>
    <lineage>
        <taxon>Eukaryota</taxon>
        <taxon>Viridiplantae</taxon>
        <taxon>Chlorophyta</taxon>
        <taxon>core chlorophytes</taxon>
        <taxon>Trebouxiophyceae</taxon>
        <taxon>Trebouxiales</taxon>
        <taxon>Trebouxiaceae</taxon>
        <taxon>Symbiochloris</taxon>
    </lineage>
</organism>
<feature type="region of interest" description="Disordered" evidence="11">
    <location>
        <begin position="1"/>
        <end position="48"/>
    </location>
</feature>
<evidence type="ECO:0000259" key="13">
    <source>
        <dbReference type="PROSITE" id="PS50042"/>
    </source>
</evidence>
<feature type="transmembrane region" description="Helical" evidence="12">
    <location>
        <begin position="384"/>
        <end position="407"/>
    </location>
</feature>
<evidence type="ECO:0000256" key="6">
    <source>
        <dbReference type="ARBA" id="ARBA00022882"/>
    </source>
</evidence>
<dbReference type="PROSITE" id="PS50042">
    <property type="entry name" value="CNMP_BINDING_3"/>
    <property type="match status" value="1"/>
</dbReference>
<dbReference type="GO" id="GO:0034702">
    <property type="term" value="C:monoatomic ion channel complex"/>
    <property type="evidence" value="ECO:0007669"/>
    <property type="project" value="UniProtKB-KW"/>
</dbReference>
<keyword evidence="5" id="KW-0633">Potassium transport</keyword>
<dbReference type="InterPro" id="IPR014710">
    <property type="entry name" value="RmlC-like_jellyroll"/>
</dbReference>
<dbReference type="InterPro" id="IPR005821">
    <property type="entry name" value="Ion_trans_dom"/>
</dbReference>
<dbReference type="PANTHER" id="PTHR45743">
    <property type="entry name" value="POTASSIUM CHANNEL AKT1"/>
    <property type="match status" value="1"/>
</dbReference>
<keyword evidence="5" id="KW-0631">Potassium channel</keyword>
<evidence type="ECO:0000313" key="14">
    <source>
        <dbReference type="EMBL" id="KAK9797413.1"/>
    </source>
</evidence>
<dbReference type="Gene3D" id="2.60.120.10">
    <property type="entry name" value="Jelly Rolls"/>
    <property type="match status" value="1"/>
</dbReference>
<dbReference type="InterPro" id="IPR000595">
    <property type="entry name" value="cNMP-bd_dom"/>
</dbReference>
<reference evidence="14 15" key="1">
    <citation type="journal article" date="2024" name="Nat. Commun.">
        <title>Phylogenomics reveals the evolutionary origins of lichenization in chlorophyte algae.</title>
        <authorList>
            <person name="Puginier C."/>
            <person name="Libourel C."/>
            <person name="Otte J."/>
            <person name="Skaloud P."/>
            <person name="Haon M."/>
            <person name="Grisel S."/>
            <person name="Petersen M."/>
            <person name="Berrin J.G."/>
            <person name="Delaux P.M."/>
            <person name="Dal Grande F."/>
            <person name="Keller J."/>
        </authorList>
    </citation>
    <scope>NUCLEOTIDE SEQUENCE [LARGE SCALE GENOMIC DNA]</scope>
    <source>
        <strain evidence="14 15">SAG 2036</strain>
    </source>
</reference>
<sequence>MDRSDSVPSPQPVEHQPSWSDVPVPKGPSKHASCPSPRMSRMSGSVTTTVHPAQDYDPWSQFVSRTFSVQRRDWEKWTSDSAKVSADLRFSSGLLAPSPSPNPADRRFRWGHSSVCGLPIISPYNYYYHKWAFIILLLDLSYAAFVVPIGVGFSVLNTQWTWVAVCDFVAGMMYTANMFLNLHVGFVVTYNLQKKVVLDGKKIARVYITSGGLLLDILSVIPWLAQVTLIIAAANGHKIPPLQHSMQVLRLLRLGRLSHLLRRVFMESIGGATHSFQIFGVVVISTTWLYVMQILYAMAVVINLVGCLWYWTASTEGITNTWITHYAPFQNQYGDDDGYLDKKLVSQRIPKAHLYLTSIYWALTTIVTVGYGDITPYTAPEQGVAIIVMIVGILFFGILLGSIGDMLQRATKSARKAAILRDKMANVENWLRNRMFPKALRNSIRAYYAEVWIRQAEEGDEEAFFTDLPHSLRHEAVWHLTSRALLTLPLFRGLEASVQEALVNRMRPRRELPGRYICQQGEAAARLWILTEGRVAVVMNGEEGQTEGDPAVLGETALLQDQSPHFNSHPLSFRTEGACTLWELDAAEVMVMFKQWPHMWMKLQAAARTSFFSRVANWPRPWPPSLAIELETLRSAGPEGLVALMTEVRDLLMDVHRVVNINRRVTE</sequence>
<dbReference type="InterPro" id="IPR003938">
    <property type="entry name" value="K_chnl_volt-dep_EAG/ELK/ERG"/>
</dbReference>
<dbReference type="Pfam" id="PF00027">
    <property type="entry name" value="cNMP_binding"/>
    <property type="match status" value="1"/>
</dbReference>
<feature type="domain" description="Cyclic nucleotide-binding" evidence="13">
    <location>
        <begin position="490"/>
        <end position="585"/>
    </location>
</feature>
<dbReference type="Gene3D" id="1.10.287.70">
    <property type="match status" value="1"/>
</dbReference>
<dbReference type="SUPFAM" id="SSF81324">
    <property type="entry name" value="Voltage-gated potassium channels"/>
    <property type="match status" value="1"/>
</dbReference>
<proteinExistence type="inferred from homology"/>
<evidence type="ECO:0000256" key="10">
    <source>
        <dbReference type="ARBA" id="ARBA00023303"/>
    </source>
</evidence>
<evidence type="ECO:0000256" key="11">
    <source>
        <dbReference type="SAM" id="MobiDB-lite"/>
    </source>
</evidence>
<keyword evidence="3" id="KW-0813">Transport</keyword>
<evidence type="ECO:0000256" key="5">
    <source>
        <dbReference type="ARBA" id="ARBA00022826"/>
    </source>
</evidence>
<gene>
    <name evidence="14" type="ORF">WJX73_008201</name>
</gene>
<dbReference type="PRINTS" id="PR01463">
    <property type="entry name" value="EAGCHANLFMLY"/>
</dbReference>
<keyword evidence="6" id="KW-0851">Voltage-gated channel</keyword>
<comment type="caution">
    <text evidence="14">The sequence shown here is derived from an EMBL/GenBank/DDBJ whole genome shotgun (WGS) entry which is preliminary data.</text>
</comment>
<evidence type="ECO:0000256" key="2">
    <source>
        <dbReference type="ARBA" id="ARBA00007929"/>
    </source>
</evidence>
<feature type="transmembrane region" description="Helical" evidence="12">
    <location>
        <begin position="352"/>
        <end position="372"/>
    </location>
</feature>
<accession>A0AAW1NSI3</accession>
<keyword evidence="9 12" id="KW-0472">Membrane</keyword>
<dbReference type="EMBL" id="JALJOQ010000107">
    <property type="protein sequence ID" value="KAK9797413.1"/>
    <property type="molecule type" value="Genomic_DNA"/>
</dbReference>
<dbReference type="InterPro" id="IPR018490">
    <property type="entry name" value="cNMP-bd_dom_sf"/>
</dbReference>
<name>A0AAW1NSI3_9CHLO</name>